<reference evidence="2 3" key="1">
    <citation type="submission" date="2020-08" db="EMBL/GenBank/DDBJ databases">
        <title>Sequencing the genomes of 1000 actinobacteria strains.</title>
        <authorList>
            <person name="Klenk H.-P."/>
        </authorList>
    </citation>
    <scope>NUCLEOTIDE SEQUENCE [LARGE SCALE GENOMIC DNA]</scope>
    <source>
        <strain evidence="2 3">DSM 45362</strain>
    </source>
</reference>
<sequence length="274" mass="29705">MIDEIVRLGPRDLPDCLTLAQDRDWGPEDRKWGLLLEVGEAYGLRDPELVGTTILTRYGTELAAISMVLVASRYGRRGLGTRMMAHALDEAGDAITFLNATEYGRPVYERLGFVTVGATHTHLGPLVLPPARPGSRPAEPGDVAAILALDAEVNGVERTHLVPLLPGFCEQLRVVEKSNTITGYAGAWRTVGATVIGPVIAATEADAMTLIADLAASVEGPFRLDLDARHPRLIEWASEHGAKPWFDTALMVRGDRPLPGDRSRWFVPVMQALG</sequence>
<dbReference type="Pfam" id="PF13673">
    <property type="entry name" value="Acetyltransf_10"/>
    <property type="match status" value="1"/>
</dbReference>
<organism evidence="2 3">
    <name type="scientific">Allocatelliglobosispora scoriae</name>
    <dbReference type="NCBI Taxonomy" id="643052"/>
    <lineage>
        <taxon>Bacteria</taxon>
        <taxon>Bacillati</taxon>
        <taxon>Actinomycetota</taxon>
        <taxon>Actinomycetes</taxon>
        <taxon>Micromonosporales</taxon>
        <taxon>Micromonosporaceae</taxon>
        <taxon>Allocatelliglobosispora</taxon>
    </lineage>
</organism>
<dbReference type="Gene3D" id="3.40.630.90">
    <property type="match status" value="1"/>
</dbReference>
<evidence type="ECO:0000313" key="3">
    <source>
        <dbReference type="Proteomes" id="UP000587527"/>
    </source>
</evidence>
<dbReference type="Gene3D" id="3.40.630.30">
    <property type="match status" value="1"/>
</dbReference>
<comment type="caution">
    <text evidence="2">The sequence shown here is derived from an EMBL/GenBank/DDBJ whole genome shotgun (WGS) entry which is preliminary data.</text>
</comment>
<dbReference type="PANTHER" id="PTHR47237:SF2">
    <property type="entry name" value="BLL4206 PROTEIN"/>
    <property type="match status" value="1"/>
</dbReference>
<evidence type="ECO:0000259" key="1">
    <source>
        <dbReference type="PROSITE" id="PS51186"/>
    </source>
</evidence>
<dbReference type="CDD" id="cd04301">
    <property type="entry name" value="NAT_SF"/>
    <property type="match status" value="1"/>
</dbReference>
<dbReference type="InterPro" id="IPR041496">
    <property type="entry name" value="YitH/HolE_GNAT"/>
</dbReference>
<keyword evidence="3" id="KW-1185">Reference proteome</keyword>
<dbReference type="EMBL" id="JACHMN010000001">
    <property type="protein sequence ID" value="MBB5867144.1"/>
    <property type="molecule type" value="Genomic_DNA"/>
</dbReference>
<dbReference type="InterPro" id="IPR016181">
    <property type="entry name" value="Acyl_CoA_acyltransferase"/>
</dbReference>
<proteinExistence type="predicted"/>
<dbReference type="Pfam" id="PF18014">
    <property type="entry name" value="Acetyltransf_18"/>
    <property type="match status" value="1"/>
</dbReference>
<dbReference type="GO" id="GO:0016747">
    <property type="term" value="F:acyltransferase activity, transferring groups other than amino-acyl groups"/>
    <property type="evidence" value="ECO:0007669"/>
    <property type="project" value="InterPro"/>
</dbReference>
<dbReference type="AlphaFoldDB" id="A0A841BFT0"/>
<dbReference type="InterPro" id="IPR000182">
    <property type="entry name" value="GNAT_dom"/>
</dbReference>
<evidence type="ECO:0000313" key="2">
    <source>
        <dbReference type="EMBL" id="MBB5867144.1"/>
    </source>
</evidence>
<protein>
    <submittedName>
        <fullName evidence="2">GNAT superfamily N-acetyltransferase</fullName>
    </submittedName>
</protein>
<dbReference type="SUPFAM" id="SSF55729">
    <property type="entry name" value="Acyl-CoA N-acyltransferases (Nat)"/>
    <property type="match status" value="1"/>
</dbReference>
<keyword evidence="2" id="KW-0808">Transferase</keyword>
<feature type="domain" description="N-acetyltransferase" evidence="1">
    <location>
        <begin position="3"/>
        <end position="139"/>
    </location>
</feature>
<dbReference type="Proteomes" id="UP000587527">
    <property type="component" value="Unassembled WGS sequence"/>
</dbReference>
<dbReference type="RefSeq" id="WP_312875066.1">
    <property type="nucleotide sequence ID" value="NZ_JACHMN010000001.1"/>
</dbReference>
<dbReference type="PROSITE" id="PS51186">
    <property type="entry name" value="GNAT"/>
    <property type="match status" value="1"/>
</dbReference>
<dbReference type="PANTHER" id="PTHR47237">
    <property type="entry name" value="SLL0310 PROTEIN"/>
    <property type="match status" value="1"/>
</dbReference>
<name>A0A841BFT0_9ACTN</name>
<dbReference type="InterPro" id="IPR052729">
    <property type="entry name" value="Acyl/Acetyltrans_Enzymes"/>
</dbReference>
<gene>
    <name evidence="2" type="ORF">F4553_000523</name>
</gene>
<accession>A0A841BFT0</accession>